<keyword evidence="4 10" id="KW-0813">Transport</keyword>
<dbReference type="AlphaFoldDB" id="S9VZA1"/>
<dbReference type="EMBL" id="KE546991">
    <property type="protein sequence ID" value="EPY51135.1"/>
    <property type="molecule type" value="Genomic_DNA"/>
</dbReference>
<dbReference type="PIRSF" id="PIRSF037094">
    <property type="entry name" value="AP1_complex_gamma"/>
    <property type="match status" value="1"/>
</dbReference>
<sequence length="834" mass="92817">MSSLKTFIKAVRASKTTAEENSAIRKESAQIRKNIRQGSADTRMRRRNVAKLLYLYLLGEPTHFGQIECLKLLSSAQFMDKRLGYLGAMLLLDENQEVLTLLTNSLQQDLQSPNKFIVSLALSAFGNIASPELARDLSNIISKLCSSSHNYVSKKALLCALRVVQKEPELADLYIHNTEDLLDSKSHGVLMSAISFVMGLCKINPNLIPRFAQHTDGLIHRLRQLSTNTYSSELNIGNVSDPFLQIKILQILSVFAQHDPSINDRISDILAQVCSNTDSSRNAGNAILYQAVRTILDVNSDSSLRVLGVNILAKFLGNRDNNTRYVALNMLKRVVNTEENAVQRHRSTILSCLYDVDISIQARALELSTFLVNETNVRFMVRELLTYLDTVYDDIRSKTAQYITEVTNAFAPNKRWHFDTLLRVFKSAGNFLSESALSTFLRLIASAPDLHEYALFKLYAALKSDMSQEALTLAALWVIGEYGQYLLSPSMNFDDDTLPKSISEDDVLDLIEEVLIGTNFAQATSIQYGLNTLIKLSTRFQSSSSLSRLQRLIEFYNKHRNTEVQQRSVEYQYVIQDPSLNRTVMQPMPAPSPPARITPYQNAEHKLNASKKPIEEMEETNDLLDLIGLTSTSQPQTLVDETPSVNVGATSDLAEVAPAPKKSQVDDILGLFSAPAPVPTPANATDTLASSIASLEVGGNNMLDLSQTSSVPQNKQYEPLLVYDKHDVTLTLFPSKDEVTKTAILEARFKNTSTISRVEKVHLEIAVPKSQKLRLQPLRSTSLEPGMETSQTMRIQGPKGTQVKLRLRISITRQGNAGILDQVDFGNLPSDLLS</sequence>
<dbReference type="Gene3D" id="1.25.10.10">
    <property type="entry name" value="Leucine-rich Repeat Variant"/>
    <property type="match status" value="1"/>
</dbReference>
<reference evidence="12 13" key="1">
    <citation type="journal article" date="2011" name="Science">
        <title>Comparative functional genomics of the fission yeasts.</title>
        <authorList>
            <person name="Rhind N."/>
            <person name="Chen Z."/>
            <person name="Yassour M."/>
            <person name="Thompson D.A."/>
            <person name="Haas B.J."/>
            <person name="Habib N."/>
            <person name="Wapinski I."/>
            <person name="Roy S."/>
            <person name="Lin M.F."/>
            <person name="Heiman D.I."/>
            <person name="Young S.K."/>
            <person name="Furuya K."/>
            <person name="Guo Y."/>
            <person name="Pidoux A."/>
            <person name="Chen H.M."/>
            <person name="Robbertse B."/>
            <person name="Goldberg J.M."/>
            <person name="Aoki K."/>
            <person name="Bayne E.H."/>
            <person name="Berlin A.M."/>
            <person name="Desjardins C.A."/>
            <person name="Dobbs E."/>
            <person name="Dukaj L."/>
            <person name="Fan L."/>
            <person name="FitzGerald M.G."/>
            <person name="French C."/>
            <person name="Gujja S."/>
            <person name="Hansen K."/>
            <person name="Keifenheim D."/>
            <person name="Levin J.Z."/>
            <person name="Mosher R.A."/>
            <person name="Mueller C.A."/>
            <person name="Pfiffner J."/>
            <person name="Priest M."/>
            <person name="Russ C."/>
            <person name="Smialowska A."/>
            <person name="Swoboda P."/>
            <person name="Sykes S.M."/>
            <person name="Vaughn M."/>
            <person name="Vengrova S."/>
            <person name="Yoder R."/>
            <person name="Zeng Q."/>
            <person name="Allshire R."/>
            <person name="Baulcombe D."/>
            <person name="Birren B.W."/>
            <person name="Brown W."/>
            <person name="Ekwall K."/>
            <person name="Kellis M."/>
            <person name="Leatherwood J."/>
            <person name="Levin H."/>
            <person name="Margalit H."/>
            <person name="Martienssen R."/>
            <person name="Nieduszynski C.A."/>
            <person name="Spatafora J.W."/>
            <person name="Friedman N."/>
            <person name="Dalgaard J.Z."/>
            <person name="Baumann P."/>
            <person name="Niki H."/>
            <person name="Regev A."/>
            <person name="Nusbaum C."/>
        </authorList>
    </citation>
    <scope>NUCLEOTIDE SEQUENCE [LARGE SCALE GENOMIC DNA]</scope>
    <source>
        <strain evidence="13">OY26 / ATCC MYA-4695 / CBS 11777 / NBRC 106824 / NRRL Y48691</strain>
    </source>
</reference>
<dbReference type="Gene3D" id="2.60.40.1230">
    <property type="match status" value="1"/>
</dbReference>
<dbReference type="InterPro" id="IPR017107">
    <property type="entry name" value="AP1_complex_gsu"/>
</dbReference>
<comment type="similarity">
    <text evidence="3 10">Belongs to the adaptor complexes large subunit family.</text>
</comment>
<dbReference type="GO" id="GO:0005829">
    <property type="term" value="C:cytosol"/>
    <property type="evidence" value="ECO:0007669"/>
    <property type="project" value="GOC"/>
</dbReference>
<dbReference type="GO" id="GO:0005768">
    <property type="term" value="C:endosome"/>
    <property type="evidence" value="ECO:0007669"/>
    <property type="project" value="EnsemblFungi"/>
</dbReference>
<dbReference type="SMART" id="SM00809">
    <property type="entry name" value="Alpha_adaptinC2"/>
    <property type="match status" value="1"/>
</dbReference>
<keyword evidence="5 10" id="KW-0653">Protein transport</keyword>
<dbReference type="eggNOG" id="KOG1062">
    <property type="taxonomic scope" value="Eukaryota"/>
</dbReference>
<evidence type="ECO:0000259" key="11">
    <source>
        <dbReference type="PROSITE" id="PS50180"/>
    </source>
</evidence>
<keyword evidence="8 10" id="KW-0968">Cytoplasmic vesicle</keyword>
<dbReference type="STRING" id="653667.S9VZA1"/>
<gene>
    <name evidence="12" type="ORF">SPOG_02312</name>
</gene>
<dbReference type="GO" id="GO:0042147">
    <property type="term" value="P:retrograde transport, endosome to Golgi"/>
    <property type="evidence" value="ECO:0007669"/>
    <property type="project" value="EnsemblFungi"/>
</dbReference>
<dbReference type="OrthoDB" id="28053at2759"/>
<dbReference type="InterPro" id="IPR050840">
    <property type="entry name" value="Adaptor_Complx_Large_Subunit"/>
</dbReference>
<evidence type="ECO:0000256" key="3">
    <source>
        <dbReference type="ARBA" id="ARBA00006613"/>
    </source>
</evidence>
<comment type="subcellular location">
    <subcellularLocation>
        <location evidence="1">Cytoplasmic vesicle membrane</location>
    </subcellularLocation>
    <subcellularLocation>
        <location evidence="2">Golgi apparatus</location>
    </subcellularLocation>
</comment>
<dbReference type="GeneID" id="25036636"/>
<dbReference type="InterPro" id="IPR013041">
    <property type="entry name" value="Clathrin_app_Ig-like_sf"/>
</dbReference>
<dbReference type="InterPro" id="IPR008153">
    <property type="entry name" value="GAE_dom"/>
</dbReference>
<evidence type="ECO:0000256" key="7">
    <source>
        <dbReference type="ARBA" id="ARBA00023136"/>
    </source>
</evidence>
<dbReference type="OMA" id="AICAMRI"/>
<keyword evidence="13" id="KW-1185">Reference proteome</keyword>
<comment type="subunit">
    <text evidence="9">Adaptor protein complex 1 (AP-1) is a heterotetramer composed of two large adaptins (gamma-type subunit APL4 and beta-type subunit APL2), a medium adaptin (mu-type subunit APM1) and a small adaptin (sigma-type subunit APS1). AP-1 interacts with clathrin.</text>
</comment>
<dbReference type="GO" id="GO:0099638">
    <property type="term" value="P:endosome to plasma membrane protein transport"/>
    <property type="evidence" value="ECO:0007669"/>
    <property type="project" value="EnsemblFungi"/>
</dbReference>
<proteinExistence type="inferred from homology"/>
<dbReference type="InterPro" id="IPR016024">
    <property type="entry name" value="ARM-type_fold"/>
</dbReference>
<name>S9VZA1_SCHCR</name>
<evidence type="ECO:0000256" key="2">
    <source>
        <dbReference type="ARBA" id="ARBA00004555"/>
    </source>
</evidence>
<evidence type="ECO:0000256" key="1">
    <source>
        <dbReference type="ARBA" id="ARBA00004156"/>
    </source>
</evidence>
<organism evidence="12 13">
    <name type="scientific">Schizosaccharomyces cryophilus (strain OY26 / ATCC MYA-4695 / CBS 11777 / NBRC 106824 / NRRL Y48691)</name>
    <name type="common">Fission yeast</name>
    <dbReference type="NCBI Taxonomy" id="653667"/>
    <lineage>
        <taxon>Eukaryota</taxon>
        <taxon>Fungi</taxon>
        <taxon>Dikarya</taxon>
        <taxon>Ascomycota</taxon>
        <taxon>Taphrinomycotina</taxon>
        <taxon>Schizosaccharomycetes</taxon>
        <taxon>Schizosaccharomycetales</taxon>
        <taxon>Schizosaccharomycetaceae</taxon>
        <taxon>Schizosaccharomyces</taxon>
    </lineage>
</organism>
<dbReference type="SUPFAM" id="SSF48371">
    <property type="entry name" value="ARM repeat"/>
    <property type="match status" value="1"/>
</dbReference>
<dbReference type="SUPFAM" id="SSF49348">
    <property type="entry name" value="Clathrin adaptor appendage domain"/>
    <property type="match status" value="1"/>
</dbReference>
<keyword evidence="7 10" id="KW-0472">Membrane</keyword>
<protein>
    <recommendedName>
        <fullName evidence="10">AP-1 complex subunit gamma</fullName>
    </recommendedName>
</protein>
<evidence type="ECO:0000256" key="9">
    <source>
        <dbReference type="ARBA" id="ARBA00062546"/>
    </source>
</evidence>
<dbReference type="RefSeq" id="XP_013023708.1">
    <property type="nucleotide sequence ID" value="XM_013168254.1"/>
</dbReference>
<dbReference type="Proteomes" id="UP000015464">
    <property type="component" value="Unassembled WGS sequence"/>
</dbReference>
<evidence type="ECO:0000313" key="13">
    <source>
        <dbReference type="Proteomes" id="UP000015464"/>
    </source>
</evidence>
<dbReference type="PANTHER" id="PTHR22780">
    <property type="entry name" value="ADAPTIN, ALPHA/GAMMA/EPSILON"/>
    <property type="match status" value="1"/>
</dbReference>
<dbReference type="PROSITE" id="PS50180">
    <property type="entry name" value="GAE"/>
    <property type="match status" value="1"/>
</dbReference>
<evidence type="ECO:0000313" key="12">
    <source>
        <dbReference type="EMBL" id="EPY51135.1"/>
    </source>
</evidence>
<evidence type="ECO:0000256" key="6">
    <source>
        <dbReference type="ARBA" id="ARBA00023034"/>
    </source>
</evidence>
<evidence type="ECO:0000256" key="8">
    <source>
        <dbReference type="ARBA" id="ARBA00023329"/>
    </source>
</evidence>
<dbReference type="FunFam" id="1.25.10.10:FF:000030">
    <property type="entry name" value="AP-1 complex subunit gamma"/>
    <property type="match status" value="1"/>
</dbReference>
<dbReference type="Pfam" id="PF02883">
    <property type="entry name" value="Alpha_adaptinC2"/>
    <property type="match status" value="1"/>
</dbReference>
<dbReference type="Pfam" id="PF01602">
    <property type="entry name" value="Adaptin_N"/>
    <property type="match status" value="1"/>
</dbReference>
<evidence type="ECO:0000256" key="10">
    <source>
        <dbReference type="PIRNR" id="PIRNR037094"/>
    </source>
</evidence>
<dbReference type="HOGENOM" id="CLU_003824_0_0_1"/>
<dbReference type="InterPro" id="IPR002553">
    <property type="entry name" value="Clathrin/coatomer_adapt-like_N"/>
</dbReference>
<feature type="domain" description="GAE" evidence="11">
    <location>
        <begin position="715"/>
        <end position="829"/>
    </location>
</feature>
<dbReference type="InterPro" id="IPR008152">
    <property type="entry name" value="Clathrin_a/b/g-adaptin_app_Ig"/>
</dbReference>
<accession>S9VZA1</accession>
<dbReference type="InterPro" id="IPR011989">
    <property type="entry name" value="ARM-like"/>
</dbReference>
<evidence type="ECO:0000256" key="5">
    <source>
        <dbReference type="ARBA" id="ARBA00022927"/>
    </source>
</evidence>
<keyword evidence="6 10" id="KW-0333">Golgi apparatus</keyword>
<dbReference type="GO" id="GO:0030121">
    <property type="term" value="C:AP-1 adaptor complex"/>
    <property type="evidence" value="ECO:0007669"/>
    <property type="project" value="EnsemblFungi"/>
</dbReference>
<evidence type="ECO:0000256" key="4">
    <source>
        <dbReference type="ARBA" id="ARBA00022448"/>
    </source>
</evidence>